<evidence type="ECO:0000256" key="4">
    <source>
        <dbReference type="PROSITE-ProRule" id="PRU00433"/>
    </source>
</evidence>
<dbReference type="eggNOG" id="COG2863">
    <property type="taxonomic scope" value="Bacteria"/>
</dbReference>
<dbReference type="EMBL" id="BX571659">
    <property type="protein sequence ID" value="CAE10025.1"/>
    <property type="molecule type" value="Genomic_DNA"/>
</dbReference>
<dbReference type="InterPro" id="IPR036909">
    <property type="entry name" value="Cyt_c-like_dom_sf"/>
</dbReference>
<keyword evidence="2 4" id="KW-0479">Metal-binding</keyword>
<protein>
    <recommendedName>
        <fullName evidence="5">Cytochrome c domain-containing protein</fullName>
    </recommendedName>
</protein>
<evidence type="ECO:0000259" key="5">
    <source>
        <dbReference type="PROSITE" id="PS51007"/>
    </source>
</evidence>
<sequence length="184" mass="20853">MRREWVVIWVALMLGLSGCDSKEERAKERFPTSLSEVKEAGMIIIEKGKTPEGENPFITYNIDGERQVKVGFGEDDNETTKSIGAIASVKTPYDRINIELLKGRLSKNFILKCSACHDDYANGIIGPSLLKKSEAEVFDKIIAYKTKKEANVLMRELVMQMDETEIRSLAKEISEFNQQFRSQP</sequence>
<dbReference type="Proteomes" id="UP000000422">
    <property type="component" value="Chromosome"/>
</dbReference>
<dbReference type="InterPro" id="IPR009056">
    <property type="entry name" value="Cyt_c-like_dom"/>
</dbReference>
<dbReference type="PROSITE" id="PS51007">
    <property type="entry name" value="CYTC"/>
    <property type="match status" value="1"/>
</dbReference>
<dbReference type="STRING" id="273121.WS0921"/>
<dbReference type="KEGG" id="wsu:WS0921"/>
<accession>Q7MRZ5</accession>
<dbReference type="PROSITE" id="PS51257">
    <property type="entry name" value="PROKAR_LIPOPROTEIN"/>
    <property type="match status" value="1"/>
</dbReference>
<evidence type="ECO:0000256" key="1">
    <source>
        <dbReference type="ARBA" id="ARBA00022617"/>
    </source>
</evidence>
<dbReference type="GO" id="GO:0020037">
    <property type="term" value="F:heme binding"/>
    <property type="evidence" value="ECO:0007669"/>
    <property type="project" value="InterPro"/>
</dbReference>
<dbReference type="HOGENOM" id="CLU_1420797_0_0_7"/>
<evidence type="ECO:0000313" key="6">
    <source>
        <dbReference type="EMBL" id="CAE10025.1"/>
    </source>
</evidence>
<keyword evidence="3 4" id="KW-0408">Iron</keyword>
<feature type="domain" description="Cytochrome c" evidence="5">
    <location>
        <begin position="98"/>
        <end position="177"/>
    </location>
</feature>
<dbReference type="SUPFAM" id="SSF46626">
    <property type="entry name" value="Cytochrome c"/>
    <property type="match status" value="1"/>
</dbReference>
<dbReference type="RefSeq" id="WP_011138821.1">
    <property type="nucleotide sequence ID" value="NC_005090.1"/>
</dbReference>
<reference evidence="6 7" key="1">
    <citation type="journal article" date="2003" name="Proc. Natl. Acad. Sci. U.S.A.">
        <title>Complete genome sequence and analysis of Wolinella succinogenes.</title>
        <authorList>
            <person name="Baar C."/>
            <person name="Eppinger M."/>
            <person name="Raddatz G."/>
            <person name="Simon JM."/>
            <person name="Lanz C."/>
            <person name="Klimmek O."/>
            <person name="Nandakumar R."/>
            <person name="Gross R."/>
            <person name="Rosinus A."/>
            <person name="Keller H."/>
            <person name="Jagtap P."/>
            <person name="Linke B."/>
            <person name="Meyer F."/>
            <person name="Lederer H."/>
            <person name="Schuster S.C."/>
        </authorList>
    </citation>
    <scope>NUCLEOTIDE SEQUENCE [LARGE SCALE GENOMIC DNA]</scope>
    <source>
        <strain evidence="7">ATCC 29543 / DSM 1740 / CCUG 13145 / JCM 31913 / LMG 7466 / NCTC 11488 / FDC 602W</strain>
    </source>
</reference>
<dbReference type="Gene3D" id="1.10.760.10">
    <property type="entry name" value="Cytochrome c-like domain"/>
    <property type="match status" value="1"/>
</dbReference>
<evidence type="ECO:0000313" key="7">
    <source>
        <dbReference type="Proteomes" id="UP000000422"/>
    </source>
</evidence>
<organism evidence="7">
    <name type="scientific">Wolinella succinogenes (strain ATCC 29543 / DSM 1740 / CCUG 13145 / JCM 31913 / LMG 7466 / NCTC 11488 / FDC 602W)</name>
    <name type="common">Vibrio succinogenes</name>
    <dbReference type="NCBI Taxonomy" id="273121"/>
    <lineage>
        <taxon>Bacteria</taxon>
        <taxon>Pseudomonadati</taxon>
        <taxon>Campylobacterota</taxon>
        <taxon>Epsilonproteobacteria</taxon>
        <taxon>Campylobacterales</taxon>
        <taxon>Helicobacteraceae</taxon>
        <taxon>Wolinella</taxon>
    </lineage>
</organism>
<name>Q7MRZ5_WOLSU</name>
<evidence type="ECO:0000256" key="3">
    <source>
        <dbReference type="ARBA" id="ARBA00023004"/>
    </source>
</evidence>
<keyword evidence="7" id="KW-1185">Reference proteome</keyword>
<dbReference type="AlphaFoldDB" id="Q7MRZ5"/>
<evidence type="ECO:0000256" key="2">
    <source>
        <dbReference type="ARBA" id="ARBA00022723"/>
    </source>
</evidence>
<proteinExistence type="predicted"/>
<keyword evidence="1 4" id="KW-0349">Heme</keyword>
<dbReference type="GO" id="GO:0009055">
    <property type="term" value="F:electron transfer activity"/>
    <property type="evidence" value="ECO:0007669"/>
    <property type="project" value="InterPro"/>
</dbReference>
<gene>
    <name evidence="6" type="ordered locus">WS0921</name>
</gene>
<dbReference type="GO" id="GO:0046872">
    <property type="term" value="F:metal ion binding"/>
    <property type="evidence" value="ECO:0007669"/>
    <property type="project" value="UniProtKB-KW"/>
</dbReference>